<comment type="caution">
    <text evidence="1">The sequence shown here is derived from an EMBL/GenBank/DDBJ whole genome shotgun (WGS) entry which is preliminary data.</text>
</comment>
<accession>A0AAV9E7E9</accession>
<dbReference type="EMBL" id="JAUJYO010000009">
    <property type="protein sequence ID" value="KAK1309044.1"/>
    <property type="molecule type" value="Genomic_DNA"/>
</dbReference>
<dbReference type="AlphaFoldDB" id="A0AAV9E7E9"/>
<sequence>MRLQVDFYDSTCPSAEVLVLSGFISTTVLFGERELIKSENRLNSPLKKQEIEVDNLKLQESKPSWPSLNTFAIDLP</sequence>
<evidence type="ECO:0000313" key="2">
    <source>
        <dbReference type="Proteomes" id="UP001180020"/>
    </source>
</evidence>
<proteinExistence type="predicted"/>
<keyword evidence="2" id="KW-1185">Reference proteome</keyword>
<reference evidence="1" key="1">
    <citation type="journal article" date="2023" name="Nat. Commun.">
        <title>Diploid and tetraploid genomes of Acorus and the evolution of monocots.</title>
        <authorList>
            <person name="Ma L."/>
            <person name="Liu K.W."/>
            <person name="Li Z."/>
            <person name="Hsiao Y.Y."/>
            <person name="Qi Y."/>
            <person name="Fu T."/>
            <person name="Tang G.D."/>
            <person name="Zhang D."/>
            <person name="Sun W.H."/>
            <person name="Liu D.K."/>
            <person name="Li Y."/>
            <person name="Chen G.Z."/>
            <person name="Liu X.D."/>
            <person name="Liao X.Y."/>
            <person name="Jiang Y.T."/>
            <person name="Yu X."/>
            <person name="Hao Y."/>
            <person name="Huang J."/>
            <person name="Zhao X.W."/>
            <person name="Ke S."/>
            <person name="Chen Y.Y."/>
            <person name="Wu W.L."/>
            <person name="Hsu J.L."/>
            <person name="Lin Y.F."/>
            <person name="Huang M.D."/>
            <person name="Li C.Y."/>
            <person name="Huang L."/>
            <person name="Wang Z.W."/>
            <person name="Zhao X."/>
            <person name="Zhong W.Y."/>
            <person name="Peng D.H."/>
            <person name="Ahmad S."/>
            <person name="Lan S."/>
            <person name="Zhang J.S."/>
            <person name="Tsai W.C."/>
            <person name="Van de Peer Y."/>
            <person name="Liu Z.J."/>
        </authorList>
    </citation>
    <scope>NUCLEOTIDE SEQUENCE</scope>
    <source>
        <strain evidence="1">CP</strain>
    </source>
</reference>
<protein>
    <submittedName>
        <fullName evidence="1">Uncharacterized protein</fullName>
    </submittedName>
</protein>
<evidence type="ECO:0000313" key="1">
    <source>
        <dbReference type="EMBL" id="KAK1309044.1"/>
    </source>
</evidence>
<gene>
    <name evidence="1" type="ORF">QJS10_CPA09g02039</name>
</gene>
<dbReference type="Proteomes" id="UP001180020">
    <property type="component" value="Unassembled WGS sequence"/>
</dbReference>
<reference evidence="1" key="2">
    <citation type="submission" date="2023-06" db="EMBL/GenBank/DDBJ databases">
        <authorList>
            <person name="Ma L."/>
            <person name="Liu K.-W."/>
            <person name="Li Z."/>
            <person name="Hsiao Y.-Y."/>
            <person name="Qi Y."/>
            <person name="Fu T."/>
            <person name="Tang G."/>
            <person name="Zhang D."/>
            <person name="Sun W.-H."/>
            <person name="Liu D.-K."/>
            <person name="Li Y."/>
            <person name="Chen G.-Z."/>
            <person name="Liu X.-D."/>
            <person name="Liao X.-Y."/>
            <person name="Jiang Y.-T."/>
            <person name="Yu X."/>
            <person name="Hao Y."/>
            <person name="Huang J."/>
            <person name="Zhao X.-W."/>
            <person name="Ke S."/>
            <person name="Chen Y.-Y."/>
            <person name="Wu W.-L."/>
            <person name="Hsu J.-L."/>
            <person name="Lin Y.-F."/>
            <person name="Huang M.-D."/>
            <person name="Li C.-Y."/>
            <person name="Huang L."/>
            <person name="Wang Z.-W."/>
            <person name="Zhao X."/>
            <person name="Zhong W.-Y."/>
            <person name="Peng D.-H."/>
            <person name="Ahmad S."/>
            <person name="Lan S."/>
            <person name="Zhang J.-S."/>
            <person name="Tsai W.-C."/>
            <person name="Van De Peer Y."/>
            <person name="Liu Z.-J."/>
        </authorList>
    </citation>
    <scope>NUCLEOTIDE SEQUENCE</scope>
    <source>
        <strain evidence="1">CP</strain>
        <tissue evidence="1">Leaves</tissue>
    </source>
</reference>
<organism evidence="1 2">
    <name type="scientific">Acorus calamus</name>
    <name type="common">Sweet flag</name>
    <dbReference type="NCBI Taxonomy" id="4465"/>
    <lineage>
        <taxon>Eukaryota</taxon>
        <taxon>Viridiplantae</taxon>
        <taxon>Streptophyta</taxon>
        <taxon>Embryophyta</taxon>
        <taxon>Tracheophyta</taxon>
        <taxon>Spermatophyta</taxon>
        <taxon>Magnoliopsida</taxon>
        <taxon>Liliopsida</taxon>
        <taxon>Acoraceae</taxon>
        <taxon>Acorus</taxon>
    </lineage>
</organism>
<name>A0AAV9E7E9_ACOCL</name>